<organism evidence="1 2">
    <name type="scientific">Candidatus Gemmiger excrementipullorum</name>
    <dbReference type="NCBI Taxonomy" id="2838610"/>
    <lineage>
        <taxon>Bacteria</taxon>
        <taxon>Bacillati</taxon>
        <taxon>Bacillota</taxon>
        <taxon>Clostridia</taxon>
        <taxon>Eubacteriales</taxon>
        <taxon>Gemmiger</taxon>
    </lineage>
</organism>
<sequence>MAKNMTEDAVRDLAREALGLVDSEIARAGVGQLTTFNQLGFPGVADKPDGWYLPNNKNEVAVVLETKATRITLGQAQVEEVLKNVRIMQTQYKKVVGILYNGEDIRVFKGEEEVKTPTKLQSVSYYLSLYTVDSIDKERIYELTAKINNGLHFEFGIKNLYHRMIFTACA</sequence>
<proteinExistence type="predicted"/>
<protein>
    <submittedName>
        <fullName evidence="1">SAM-dependent DNA methyltransferase</fullName>
    </submittedName>
</protein>
<reference evidence="1" key="1">
    <citation type="journal article" date="2021" name="PeerJ">
        <title>Extensive microbial diversity within the chicken gut microbiome revealed by metagenomics and culture.</title>
        <authorList>
            <person name="Gilroy R."/>
            <person name="Ravi A."/>
            <person name="Getino M."/>
            <person name="Pursley I."/>
            <person name="Horton D.L."/>
            <person name="Alikhan N.F."/>
            <person name="Baker D."/>
            <person name="Gharbi K."/>
            <person name="Hall N."/>
            <person name="Watson M."/>
            <person name="Adriaenssens E.M."/>
            <person name="Foster-Nyarko E."/>
            <person name="Jarju S."/>
            <person name="Secka A."/>
            <person name="Antonio M."/>
            <person name="Oren A."/>
            <person name="Chaudhuri R.R."/>
            <person name="La Ragione R."/>
            <person name="Hildebrand F."/>
            <person name="Pallen M.J."/>
        </authorList>
    </citation>
    <scope>NUCLEOTIDE SEQUENCE</scope>
    <source>
        <strain evidence="1">ChiHecec2B26-7398</strain>
    </source>
</reference>
<dbReference type="GO" id="GO:0008168">
    <property type="term" value="F:methyltransferase activity"/>
    <property type="evidence" value="ECO:0007669"/>
    <property type="project" value="UniProtKB-KW"/>
</dbReference>
<dbReference type="AlphaFoldDB" id="A0A9D1Y0H4"/>
<keyword evidence="1" id="KW-0808">Transferase</keyword>
<dbReference type="Proteomes" id="UP000886751">
    <property type="component" value="Unassembled WGS sequence"/>
</dbReference>
<evidence type="ECO:0000313" key="2">
    <source>
        <dbReference type="Proteomes" id="UP000886751"/>
    </source>
</evidence>
<comment type="caution">
    <text evidence="1">The sequence shown here is derived from an EMBL/GenBank/DDBJ whole genome shotgun (WGS) entry which is preliminary data.</text>
</comment>
<dbReference type="GO" id="GO:0032259">
    <property type="term" value="P:methylation"/>
    <property type="evidence" value="ECO:0007669"/>
    <property type="project" value="UniProtKB-KW"/>
</dbReference>
<dbReference type="EMBL" id="DXEI01000074">
    <property type="protein sequence ID" value="HIX94737.1"/>
    <property type="molecule type" value="Genomic_DNA"/>
</dbReference>
<evidence type="ECO:0000313" key="1">
    <source>
        <dbReference type="EMBL" id="HIX94737.1"/>
    </source>
</evidence>
<keyword evidence="1" id="KW-0489">Methyltransferase</keyword>
<name>A0A9D1Y0H4_9FIRM</name>
<feature type="non-terminal residue" evidence="1">
    <location>
        <position position="170"/>
    </location>
</feature>
<accession>A0A9D1Y0H4</accession>
<gene>
    <name evidence="1" type="ORF">H9846_04705</name>
</gene>
<reference evidence="1" key="2">
    <citation type="submission" date="2021-04" db="EMBL/GenBank/DDBJ databases">
        <authorList>
            <person name="Gilroy R."/>
        </authorList>
    </citation>
    <scope>NUCLEOTIDE SEQUENCE</scope>
    <source>
        <strain evidence="1">ChiHecec2B26-7398</strain>
    </source>
</reference>